<proteinExistence type="predicted"/>
<accession>S7Q227</accession>
<gene>
    <name evidence="2" type="ORF">GLOTRDRAFT_139788</name>
</gene>
<dbReference type="HOGENOM" id="CLU_1791455_0_0_1"/>
<dbReference type="Proteomes" id="UP000030669">
    <property type="component" value="Unassembled WGS sequence"/>
</dbReference>
<evidence type="ECO:0000256" key="1">
    <source>
        <dbReference type="SAM" id="MobiDB-lite"/>
    </source>
</evidence>
<protein>
    <submittedName>
        <fullName evidence="2">Uncharacterized protein</fullName>
    </submittedName>
</protein>
<evidence type="ECO:0000313" key="3">
    <source>
        <dbReference type="Proteomes" id="UP000030669"/>
    </source>
</evidence>
<dbReference type="GeneID" id="19304347"/>
<evidence type="ECO:0000313" key="2">
    <source>
        <dbReference type="EMBL" id="EPQ53613.1"/>
    </source>
</evidence>
<sequence length="145" mass="15522">NTVHAILVNDGTGLNLTGLAGNILRIKIVGLGDVVSSGKQTSTSIGATEISCTQPQAPAVSAPELFAALRNPWESVQTRPGNGLHAAHQDQESRPESVPKPPEPEAHHTQADTEAAETVQLLDWRVEDEAKDRAFVEDVAFNPWD</sequence>
<feature type="region of interest" description="Disordered" evidence="1">
    <location>
        <begin position="76"/>
        <end position="115"/>
    </location>
</feature>
<keyword evidence="3" id="KW-1185">Reference proteome</keyword>
<name>S7Q227_GLOTA</name>
<reference evidence="2 3" key="1">
    <citation type="journal article" date="2012" name="Science">
        <title>The Paleozoic origin of enzymatic lignin decomposition reconstructed from 31 fungal genomes.</title>
        <authorList>
            <person name="Floudas D."/>
            <person name="Binder M."/>
            <person name="Riley R."/>
            <person name="Barry K."/>
            <person name="Blanchette R.A."/>
            <person name="Henrissat B."/>
            <person name="Martinez A.T."/>
            <person name="Otillar R."/>
            <person name="Spatafora J.W."/>
            <person name="Yadav J.S."/>
            <person name="Aerts A."/>
            <person name="Benoit I."/>
            <person name="Boyd A."/>
            <person name="Carlson A."/>
            <person name="Copeland A."/>
            <person name="Coutinho P.M."/>
            <person name="de Vries R.P."/>
            <person name="Ferreira P."/>
            <person name="Findley K."/>
            <person name="Foster B."/>
            <person name="Gaskell J."/>
            <person name="Glotzer D."/>
            <person name="Gorecki P."/>
            <person name="Heitman J."/>
            <person name="Hesse C."/>
            <person name="Hori C."/>
            <person name="Igarashi K."/>
            <person name="Jurgens J.A."/>
            <person name="Kallen N."/>
            <person name="Kersten P."/>
            <person name="Kohler A."/>
            <person name="Kuees U."/>
            <person name="Kumar T.K.A."/>
            <person name="Kuo A."/>
            <person name="LaButti K."/>
            <person name="Larrondo L.F."/>
            <person name="Lindquist E."/>
            <person name="Ling A."/>
            <person name="Lombard V."/>
            <person name="Lucas S."/>
            <person name="Lundell T."/>
            <person name="Martin R."/>
            <person name="McLaughlin D.J."/>
            <person name="Morgenstern I."/>
            <person name="Morin E."/>
            <person name="Murat C."/>
            <person name="Nagy L.G."/>
            <person name="Nolan M."/>
            <person name="Ohm R.A."/>
            <person name="Patyshakuliyeva A."/>
            <person name="Rokas A."/>
            <person name="Ruiz-Duenas F.J."/>
            <person name="Sabat G."/>
            <person name="Salamov A."/>
            <person name="Samejima M."/>
            <person name="Schmutz J."/>
            <person name="Slot J.C."/>
            <person name="St John F."/>
            <person name="Stenlid J."/>
            <person name="Sun H."/>
            <person name="Sun S."/>
            <person name="Syed K."/>
            <person name="Tsang A."/>
            <person name="Wiebenga A."/>
            <person name="Young D."/>
            <person name="Pisabarro A."/>
            <person name="Eastwood D.C."/>
            <person name="Martin F."/>
            <person name="Cullen D."/>
            <person name="Grigoriev I.V."/>
            <person name="Hibbett D.S."/>
        </authorList>
    </citation>
    <scope>NUCLEOTIDE SEQUENCE [LARGE SCALE GENOMIC DNA]</scope>
    <source>
        <strain evidence="2 3">ATCC 11539</strain>
    </source>
</reference>
<dbReference type="EMBL" id="KB469305">
    <property type="protein sequence ID" value="EPQ53613.1"/>
    <property type="molecule type" value="Genomic_DNA"/>
</dbReference>
<dbReference type="KEGG" id="gtr:GLOTRDRAFT_139788"/>
<dbReference type="RefSeq" id="XP_007867924.1">
    <property type="nucleotide sequence ID" value="XM_007869733.1"/>
</dbReference>
<dbReference type="AlphaFoldDB" id="S7Q227"/>
<feature type="compositionally biased region" description="Basic and acidic residues" evidence="1">
    <location>
        <begin position="87"/>
        <end position="111"/>
    </location>
</feature>
<feature type="non-terminal residue" evidence="2">
    <location>
        <position position="1"/>
    </location>
</feature>
<organism evidence="2 3">
    <name type="scientific">Gloeophyllum trabeum (strain ATCC 11539 / FP-39264 / Madison 617)</name>
    <name type="common">Brown rot fungus</name>
    <dbReference type="NCBI Taxonomy" id="670483"/>
    <lineage>
        <taxon>Eukaryota</taxon>
        <taxon>Fungi</taxon>
        <taxon>Dikarya</taxon>
        <taxon>Basidiomycota</taxon>
        <taxon>Agaricomycotina</taxon>
        <taxon>Agaricomycetes</taxon>
        <taxon>Gloeophyllales</taxon>
        <taxon>Gloeophyllaceae</taxon>
        <taxon>Gloeophyllum</taxon>
    </lineage>
</organism>